<feature type="domain" description="Solute-binding protein family 5" evidence="7">
    <location>
        <begin position="111"/>
        <end position="591"/>
    </location>
</feature>
<feature type="signal peptide" evidence="6">
    <location>
        <begin position="1"/>
        <end position="20"/>
    </location>
</feature>
<keyword evidence="3 6" id="KW-0732">Signal</keyword>
<evidence type="ECO:0000313" key="8">
    <source>
        <dbReference type="EMBL" id="MDT8898522.1"/>
    </source>
</evidence>
<evidence type="ECO:0000313" key="9">
    <source>
        <dbReference type="Proteomes" id="UP001254165"/>
    </source>
</evidence>
<evidence type="ECO:0000256" key="4">
    <source>
        <dbReference type="SAM" id="Coils"/>
    </source>
</evidence>
<dbReference type="Proteomes" id="UP001254165">
    <property type="component" value="Unassembled WGS sequence"/>
</dbReference>
<dbReference type="PANTHER" id="PTHR30290:SF9">
    <property type="entry name" value="OLIGOPEPTIDE-BINDING PROTEIN APPA"/>
    <property type="match status" value="1"/>
</dbReference>
<dbReference type="PIRSF" id="PIRSF002741">
    <property type="entry name" value="MppA"/>
    <property type="match status" value="1"/>
</dbReference>
<dbReference type="RefSeq" id="WP_315625184.1">
    <property type="nucleotide sequence ID" value="NZ_JAUHMF010000002.1"/>
</dbReference>
<feature type="coiled-coil region" evidence="4">
    <location>
        <begin position="224"/>
        <end position="251"/>
    </location>
</feature>
<evidence type="ECO:0000256" key="5">
    <source>
        <dbReference type="SAM" id="MobiDB-lite"/>
    </source>
</evidence>
<dbReference type="Gene3D" id="3.10.105.10">
    <property type="entry name" value="Dipeptide-binding Protein, Domain 3"/>
    <property type="match status" value="1"/>
</dbReference>
<dbReference type="InterPro" id="IPR030678">
    <property type="entry name" value="Peptide/Ni-bd"/>
</dbReference>
<feature type="chain" id="PRO_5046471919" evidence="6">
    <location>
        <begin position="21"/>
        <end position="689"/>
    </location>
</feature>
<sequence length="689" mass="76971">MKRHLWFVFSVLLIASMVLAACAQATPTQPPAQATQPPAQEQPTQPPAETPTQPTTERAPVIRFATLEDMTTTNVWALFDDVGASYWNYVVQIYHWPTLFTLSDQRYDFIPAVAADFPSEFTQEGDLYVATVKLKDGLVWSDGSPVTADDVAFTANTVLKFKLGLNWQSGYNPDYLVKVEAVDPLTVKFYYNTIPGLSLWQYGALQSPFVNKAYWEPKIADALAIVNSDEYKALEQQVADLEKAVKEGTATQEELDAKKGELDAKLKEAVDILHKLDNEGEPTFGAWRLEKWEVGAFAENRVNEKNFFIGTVVEEYANGAYREYKEDGSYEFTAYGTPEGEKVLEYKSGPYFDSALYTLYGNPDAAVLALRNNDVDFLLNPSGLQQGFVDQLKEDPNITIVENKQNGFRYLAFNQNRSYFKGEAGKALRQAIACMIDLDFLSQRVLQGAVLPVYTLVPEGNGFWHNPDVPKWCAGDDTKTRMEKAVKILKDAGFTWEKEPSWNEARGGSVEYGQGLKLPNGEKFPEVKLLAPSAGYDPLRATAGVYIEQWMRQLGIPATAELTNFNNILTAVYDTGDYDMFILGWGLTIYPDYICTFFDSGVPTNPYGYESAALKEKCDAFLVETDINKAKELAFEIQNILATELPYITLFTNPVYDAFRNLEYPYTEVLDGIGSGLYGAPTLAKPAAQ</sequence>
<keyword evidence="9" id="KW-1185">Reference proteome</keyword>
<organism evidence="8 9">
    <name type="scientific">Thermanaerothrix solaris</name>
    <dbReference type="NCBI Taxonomy" id="3058434"/>
    <lineage>
        <taxon>Bacteria</taxon>
        <taxon>Bacillati</taxon>
        <taxon>Chloroflexota</taxon>
        <taxon>Anaerolineae</taxon>
        <taxon>Anaerolineales</taxon>
        <taxon>Anaerolineaceae</taxon>
        <taxon>Thermanaerothrix</taxon>
    </lineage>
</organism>
<dbReference type="InterPro" id="IPR039424">
    <property type="entry name" value="SBP_5"/>
</dbReference>
<dbReference type="InterPro" id="IPR000914">
    <property type="entry name" value="SBP_5_dom"/>
</dbReference>
<dbReference type="PROSITE" id="PS51257">
    <property type="entry name" value="PROKAR_LIPOPROTEIN"/>
    <property type="match status" value="1"/>
</dbReference>
<keyword evidence="4" id="KW-0175">Coiled coil</keyword>
<protein>
    <submittedName>
        <fullName evidence="8">ABC transporter substrate-binding protein</fullName>
    </submittedName>
</protein>
<feature type="region of interest" description="Disordered" evidence="5">
    <location>
        <begin position="28"/>
        <end position="58"/>
    </location>
</feature>
<evidence type="ECO:0000259" key="7">
    <source>
        <dbReference type="Pfam" id="PF00496"/>
    </source>
</evidence>
<evidence type="ECO:0000256" key="1">
    <source>
        <dbReference type="ARBA" id="ARBA00005695"/>
    </source>
</evidence>
<dbReference type="PANTHER" id="PTHR30290">
    <property type="entry name" value="PERIPLASMIC BINDING COMPONENT OF ABC TRANSPORTER"/>
    <property type="match status" value="1"/>
</dbReference>
<keyword evidence="2" id="KW-0813">Transport</keyword>
<comment type="similarity">
    <text evidence="1">Belongs to the bacterial solute-binding protein 5 family.</text>
</comment>
<dbReference type="CDD" id="cd00995">
    <property type="entry name" value="PBP2_NikA_DppA_OppA_like"/>
    <property type="match status" value="1"/>
</dbReference>
<evidence type="ECO:0000256" key="3">
    <source>
        <dbReference type="ARBA" id="ARBA00022729"/>
    </source>
</evidence>
<proteinExistence type="inferred from homology"/>
<feature type="compositionally biased region" description="Low complexity" evidence="5">
    <location>
        <begin position="28"/>
        <end position="43"/>
    </location>
</feature>
<dbReference type="Gene3D" id="3.40.190.10">
    <property type="entry name" value="Periplasmic binding protein-like II"/>
    <property type="match status" value="1"/>
</dbReference>
<gene>
    <name evidence="8" type="ORF">QYE77_09600</name>
</gene>
<evidence type="ECO:0000256" key="2">
    <source>
        <dbReference type="ARBA" id="ARBA00022448"/>
    </source>
</evidence>
<comment type="caution">
    <text evidence="8">The sequence shown here is derived from an EMBL/GenBank/DDBJ whole genome shotgun (WGS) entry which is preliminary data.</text>
</comment>
<accession>A0ABU3NNV3</accession>
<dbReference type="Pfam" id="PF00496">
    <property type="entry name" value="SBP_bac_5"/>
    <property type="match status" value="1"/>
</dbReference>
<reference evidence="8 9" key="1">
    <citation type="submission" date="2023-07" db="EMBL/GenBank/DDBJ databases">
        <title>Novel species of Thermanaerothrix with wide hydrolytic capabilities.</title>
        <authorList>
            <person name="Zayulina K.S."/>
            <person name="Podosokorskaya O.A."/>
            <person name="Elcheninov A.G."/>
        </authorList>
    </citation>
    <scope>NUCLEOTIDE SEQUENCE [LARGE SCALE GENOMIC DNA]</scope>
    <source>
        <strain evidence="8 9">4228-RoL</strain>
    </source>
</reference>
<evidence type="ECO:0000256" key="6">
    <source>
        <dbReference type="SAM" id="SignalP"/>
    </source>
</evidence>
<dbReference type="SUPFAM" id="SSF53850">
    <property type="entry name" value="Periplasmic binding protein-like II"/>
    <property type="match status" value="1"/>
</dbReference>
<dbReference type="Gene3D" id="3.90.76.10">
    <property type="entry name" value="Dipeptide-binding Protein, Domain 1"/>
    <property type="match status" value="1"/>
</dbReference>
<name>A0ABU3NNV3_9CHLR</name>
<dbReference type="EMBL" id="JAUHMF010000002">
    <property type="protein sequence ID" value="MDT8898522.1"/>
    <property type="molecule type" value="Genomic_DNA"/>
</dbReference>